<dbReference type="AlphaFoldDB" id="A0A1F8GJ67"/>
<evidence type="ECO:0000313" key="2">
    <source>
        <dbReference type="Proteomes" id="UP000178256"/>
    </source>
</evidence>
<evidence type="ECO:0000313" key="1">
    <source>
        <dbReference type="EMBL" id="OGN25442.1"/>
    </source>
</evidence>
<organism evidence="1 2">
    <name type="scientific">Candidatus Yanofskybacteria bacterium RIFCSPLOWO2_01_FULL_44_22</name>
    <dbReference type="NCBI Taxonomy" id="1802697"/>
    <lineage>
        <taxon>Bacteria</taxon>
        <taxon>Candidatus Yanofskyibacteriota</taxon>
    </lineage>
</organism>
<reference evidence="1 2" key="1">
    <citation type="journal article" date="2016" name="Nat. Commun.">
        <title>Thousands of microbial genomes shed light on interconnected biogeochemical processes in an aquifer system.</title>
        <authorList>
            <person name="Anantharaman K."/>
            <person name="Brown C.T."/>
            <person name="Hug L.A."/>
            <person name="Sharon I."/>
            <person name="Castelle C.J."/>
            <person name="Probst A.J."/>
            <person name="Thomas B.C."/>
            <person name="Singh A."/>
            <person name="Wilkins M.J."/>
            <person name="Karaoz U."/>
            <person name="Brodie E.L."/>
            <person name="Williams K.H."/>
            <person name="Hubbard S.S."/>
            <person name="Banfield J.F."/>
        </authorList>
    </citation>
    <scope>NUCLEOTIDE SEQUENCE [LARGE SCALE GENOMIC DNA]</scope>
</reference>
<protein>
    <submittedName>
        <fullName evidence="1">Uncharacterized protein</fullName>
    </submittedName>
</protein>
<proteinExistence type="predicted"/>
<accession>A0A1F8GJ67</accession>
<comment type="caution">
    <text evidence="1">The sequence shown here is derived from an EMBL/GenBank/DDBJ whole genome shotgun (WGS) entry which is preliminary data.</text>
</comment>
<name>A0A1F8GJ67_9BACT</name>
<dbReference type="Proteomes" id="UP000178256">
    <property type="component" value="Unassembled WGS sequence"/>
</dbReference>
<dbReference type="EMBL" id="MGKL01000019">
    <property type="protein sequence ID" value="OGN25442.1"/>
    <property type="molecule type" value="Genomic_DNA"/>
</dbReference>
<gene>
    <name evidence="1" type="ORF">A2925_00235</name>
</gene>
<sequence length="104" mass="11761">MKEVLPKNRLIEDPDYYRNIIERIAEELEGLAKLFDQETSGIRRMSGSWGEKAALLKSGEKLGSDQSAVREIVKDIADNAGLSVGERQYLLGRVFNPPRLRKTD</sequence>
<dbReference type="STRING" id="1802697.A2925_00235"/>